<evidence type="ECO:0000256" key="10">
    <source>
        <dbReference type="ARBA" id="ARBA00048496"/>
    </source>
</evidence>
<dbReference type="SUPFAM" id="SSF102198">
    <property type="entry name" value="Putative cyclase"/>
    <property type="match status" value="1"/>
</dbReference>
<comment type="function">
    <text evidence="2">Catalyzes the hydrolysis of N-formyl-L-kynurenine to L-kynurenine, the second step in the kynurenine pathway of tryptophan degradation.</text>
</comment>
<dbReference type="EC" id="3.5.1.9" evidence="4"/>
<evidence type="ECO:0000256" key="9">
    <source>
        <dbReference type="ARBA" id="ARBA00023079"/>
    </source>
</evidence>
<evidence type="ECO:0000256" key="1">
    <source>
        <dbReference type="ARBA" id="ARBA00001947"/>
    </source>
</evidence>
<evidence type="ECO:0000256" key="4">
    <source>
        <dbReference type="ARBA" id="ARBA00012930"/>
    </source>
</evidence>
<evidence type="ECO:0000256" key="5">
    <source>
        <dbReference type="ARBA" id="ARBA00014889"/>
    </source>
</evidence>
<evidence type="ECO:0000256" key="11">
    <source>
        <dbReference type="ARBA" id="ARBA00060547"/>
    </source>
</evidence>
<dbReference type="EMBL" id="AP025628">
    <property type="protein sequence ID" value="BDG60172.1"/>
    <property type="molecule type" value="Genomic_DNA"/>
</dbReference>
<evidence type="ECO:0000256" key="8">
    <source>
        <dbReference type="ARBA" id="ARBA00022833"/>
    </source>
</evidence>
<protein>
    <recommendedName>
        <fullName evidence="5">Kynurenine formamidase</fullName>
        <ecNumber evidence="4">3.5.1.9</ecNumber>
    </recommendedName>
</protein>
<accession>A0AA35CJC8</accession>
<evidence type="ECO:0000256" key="7">
    <source>
        <dbReference type="ARBA" id="ARBA00022801"/>
    </source>
</evidence>
<evidence type="ECO:0000313" key="13">
    <source>
        <dbReference type="Proteomes" id="UP001163687"/>
    </source>
</evidence>
<dbReference type="GO" id="GO:0019441">
    <property type="term" value="P:L-tryptophan catabolic process to kynurenine"/>
    <property type="evidence" value="ECO:0007669"/>
    <property type="project" value="InterPro"/>
</dbReference>
<name>A0AA35CJC8_9FIRM</name>
<dbReference type="InterPro" id="IPR007325">
    <property type="entry name" value="KFase/CYL"/>
</dbReference>
<dbReference type="InterPro" id="IPR037175">
    <property type="entry name" value="KFase_sf"/>
</dbReference>
<sequence length="202" mass="21579">MPIHPGMPVYRNREEKRPAFAVTRDFDAQGAGVRETRVSLDTHTGTHVDAPLHLFPDGTGVDRLPLEALVGPCRVLDLTGVPGGIRAADLAPHGVRAGEFVLLKTRNSLREGFDPSFVYLTAGAAAFLAGRGVRGVGIDALGIERDQPGHPTHRTLLGRGIVVLEGLRLGTVPPGEYWLAALPLRLIGLDAAPARVVLVEMR</sequence>
<evidence type="ECO:0000256" key="2">
    <source>
        <dbReference type="ARBA" id="ARBA00002204"/>
    </source>
</evidence>
<keyword evidence="6" id="KW-0479">Metal-binding</keyword>
<evidence type="ECO:0000256" key="3">
    <source>
        <dbReference type="ARBA" id="ARBA00011738"/>
    </source>
</evidence>
<dbReference type="Pfam" id="PF04199">
    <property type="entry name" value="Cyclase"/>
    <property type="match status" value="1"/>
</dbReference>
<keyword evidence="9" id="KW-0823">Tryptophan catabolism</keyword>
<evidence type="ECO:0000256" key="6">
    <source>
        <dbReference type="ARBA" id="ARBA00022723"/>
    </source>
</evidence>
<organism evidence="12 13">
    <name type="scientific">Caldinitratiruptor microaerophilus</name>
    <dbReference type="NCBI Taxonomy" id="671077"/>
    <lineage>
        <taxon>Bacteria</taxon>
        <taxon>Bacillati</taxon>
        <taxon>Bacillota</taxon>
        <taxon>Clostridia</taxon>
        <taxon>Eubacteriales</taxon>
        <taxon>Symbiobacteriaceae</taxon>
        <taxon>Caldinitratiruptor</taxon>
    </lineage>
</organism>
<reference evidence="12" key="1">
    <citation type="submission" date="2022-03" db="EMBL/GenBank/DDBJ databases">
        <title>Complete genome sequence of Caldinitratiruptor microaerophilus.</title>
        <authorList>
            <person name="Mukaiyama R."/>
            <person name="Nishiyama T."/>
            <person name="Ueda K."/>
        </authorList>
    </citation>
    <scope>NUCLEOTIDE SEQUENCE</scope>
    <source>
        <strain evidence="12">JCM 16183</strain>
    </source>
</reference>
<comment type="pathway">
    <text evidence="11">Amino-acid degradation; L-tryptophan degradation via kynurenine pathway; L-kynurenine from L-tryptophan: step 2/2.</text>
</comment>
<dbReference type="Gene3D" id="3.50.30.50">
    <property type="entry name" value="Putative cyclase"/>
    <property type="match status" value="1"/>
</dbReference>
<evidence type="ECO:0000313" key="12">
    <source>
        <dbReference type="EMBL" id="BDG60172.1"/>
    </source>
</evidence>
<dbReference type="Proteomes" id="UP001163687">
    <property type="component" value="Chromosome"/>
</dbReference>
<dbReference type="FunFam" id="3.50.30.50:FF:000001">
    <property type="entry name" value="Kynurenine formamidase"/>
    <property type="match status" value="1"/>
</dbReference>
<proteinExistence type="predicted"/>
<dbReference type="GO" id="GO:0004061">
    <property type="term" value="F:arylformamidase activity"/>
    <property type="evidence" value="ECO:0007669"/>
    <property type="project" value="UniProtKB-EC"/>
</dbReference>
<dbReference type="GO" id="GO:0046872">
    <property type="term" value="F:metal ion binding"/>
    <property type="evidence" value="ECO:0007669"/>
    <property type="project" value="UniProtKB-KW"/>
</dbReference>
<comment type="catalytic activity">
    <reaction evidence="10">
        <text>N-formyl-L-kynurenine + H2O = L-kynurenine + formate + H(+)</text>
        <dbReference type="Rhea" id="RHEA:13009"/>
        <dbReference type="ChEBI" id="CHEBI:15377"/>
        <dbReference type="ChEBI" id="CHEBI:15378"/>
        <dbReference type="ChEBI" id="CHEBI:15740"/>
        <dbReference type="ChEBI" id="CHEBI:57959"/>
        <dbReference type="ChEBI" id="CHEBI:58629"/>
        <dbReference type="EC" id="3.5.1.9"/>
    </reaction>
</comment>
<dbReference type="AlphaFoldDB" id="A0AA35CJC8"/>
<dbReference type="KEGG" id="cmic:caldi_12620"/>
<comment type="cofactor">
    <cofactor evidence="1">
        <name>Zn(2+)</name>
        <dbReference type="ChEBI" id="CHEBI:29105"/>
    </cofactor>
</comment>
<dbReference type="PANTHER" id="PTHR31118">
    <property type="entry name" value="CYCLASE-LIKE PROTEIN 2"/>
    <property type="match status" value="1"/>
</dbReference>
<gene>
    <name evidence="12" type="ORF">caldi_12620</name>
</gene>
<keyword evidence="13" id="KW-1185">Reference proteome</keyword>
<comment type="subunit">
    <text evidence="3">Homodimer.</text>
</comment>
<dbReference type="PANTHER" id="PTHR31118:SF32">
    <property type="entry name" value="KYNURENINE FORMAMIDASE"/>
    <property type="match status" value="1"/>
</dbReference>
<keyword evidence="8" id="KW-0862">Zinc</keyword>
<keyword evidence="7" id="KW-0378">Hydrolase</keyword>